<dbReference type="EMBL" id="JACGCM010002614">
    <property type="protein sequence ID" value="KAF6138096.1"/>
    <property type="molecule type" value="Genomic_DNA"/>
</dbReference>
<protein>
    <submittedName>
        <fullName evidence="2">Uncharacterized protein</fullName>
    </submittedName>
</protein>
<keyword evidence="1" id="KW-0021">Allosteric enzyme</keyword>
<comment type="caution">
    <text evidence="2">The sequence shown here is derived from an EMBL/GenBank/DDBJ whole genome shotgun (WGS) entry which is preliminary data.</text>
</comment>
<evidence type="ECO:0000313" key="2">
    <source>
        <dbReference type="EMBL" id="KAF6138096.1"/>
    </source>
</evidence>
<evidence type="ECO:0000256" key="1">
    <source>
        <dbReference type="ARBA" id="ARBA00022533"/>
    </source>
</evidence>
<name>A0A7J7L631_9MAGN</name>
<gene>
    <name evidence="2" type="ORF">GIB67_033510</name>
</gene>
<dbReference type="GO" id="GO:0003824">
    <property type="term" value="F:catalytic activity"/>
    <property type="evidence" value="ECO:0007669"/>
    <property type="project" value="UniProtKB-KW"/>
</dbReference>
<dbReference type="InterPro" id="IPR050929">
    <property type="entry name" value="PFKA"/>
</dbReference>
<evidence type="ECO:0000313" key="3">
    <source>
        <dbReference type="Proteomes" id="UP000541444"/>
    </source>
</evidence>
<proteinExistence type="predicted"/>
<sequence length="85" mass="9768">MIIREEDFVLEDVPHLTDFLPNLPTYPNHLQNSPAYAILKQHFVDPEDVVSQKIVTQKNSGRECILGAQDHRKKFTSSQTMYAIV</sequence>
<dbReference type="Proteomes" id="UP000541444">
    <property type="component" value="Unassembled WGS sequence"/>
</dbReference>
<dbReference type="PANTHER" id="PTHR45770">
    <property type="entry name" value="ATP-DEPENDENT 6-PHOSPHOFRUCTOKINASE 1"/>
    <property type="match status" value="1"/>
</dbReference>
<reference evidence="2 3" key="1">
    <citation type="journal article" date="2020" name="IScience">
        <title>Genome Sequencing of the Endangered Kingdonia uniflora (Circaeasteraceae, Ranunculales) Reveals Potential Mechanisms of Evolutionary Specialization.</title>
        <authorList>
            <person name="Sun Y."/>
            <person name="Deng T."/>
            <person name="Zhang A."/>
            <person name="Moore M.J."/>
            <person name="Landis J.B."/>
            <person name="Lin N."/>
            <person name="Zhang H."/>
            <person name="Zhang X."/>
            <person name="Huang J."/>
            <person name="Zhang X."/>
            <person name="Sun H."/>
            <person name="Wang H."/>
        </authorList>
    </citation>
    <scope>NUCLEOTIDE SEQUENCE [LARGE SCALE GENOMIC DNA]</scope>
    <source>
        <strain evidence="2">TB1705</strain>
        <tissue evidence="2">Leaf</tissue>
    </source>
</reference>
<dbReference type="AlphaFoldDB" id="A0A7J7L631"/>
<organism evidence="2 3">
    <name type="scientific">Kingdonia uniflora</name>
    <dbReference type="NCBI Taxonomy" id="39325"/>
    <lineage>
        <taxon>Eukaryota</taxon>
        <taxon>Viridiplantae</taxon>
        <taxon>Streptophyta</taxon>
        <taxon>Embryophyta</taxon>
        <taxon>Tracheophyta</taxon>
        <taxon>Spermatophyta</taxon>
        <taxon>Magnoliopsida</taxon>
        <taxon>Ranunculales</taxon>
        <taxon>Circaeasteraceae</taxon>
        <taxon>Kingdonia</taxon>
    </lineage>
</organism>
<dbReference type="OrthoDB" id="1721512at2759"/>
<keyword evidence="3" id="KW-1185">Reference proteome</keyword>
<accession>A0A7J7L631</accession>